<sequence length="566" mass="64384">MRLSFIYTQQYSLSEVGGNQTPVERIKKSSDGLRGTLKESLSDEHTGAIREDDQTLIKFHGMYMQDDRDRREERATKKLERLYSFMIRLRLPGGRLTPAEWIALHNITGEHSTGVIKITTRQTVQLHGILKSHIKPTIAAFDRMKLDSIAACGDVNRNVMVSAHPKFSAIHEEVFQYADKISYLLLPKTRAYYEIWLDEEKLLEVNEEDNLYQDRYLPRKFKIAIAIPPYNDVDVFTNDVGIIAIIEDNKLIGFNIAAGGGMGTTHGNPDTYPRLASVLGFIKVEDLEKVVYEIATTQRDYGNRTDRKLSRLKYTMDRVGVDVFRAEVEKRSGVTFQPAKPAVFTTRDDWYGWQQNHEGLWYYTMFVESGRLYDDDNVQFKKACLEIAESGKAMFRFTSNQNLIVGDVKEEDKAFVDEVLTKYGVIAQTEKASALRRSALACVALNTCPLALAEAQRYLPSLIDKIDEVMMKHGLQDEGITIRMTGCPNGCARPYISEIGFIGTALGHYNMYLGADAVGYRLNKIYKENLDEAAILKELDVLLESFKTKRLQKESFGDFIMREGIV</sequence>
<dbReference type="InterPro" id="IPR006066">
    <property type="entry name" value="NO2/SO3_Rdtase_FeS/sirohaem_BS"/>
</dbReference>
<name>A0A931MCE7_9BACT</name>
<evidence type="ECO:0000256" key="14">
    <source>
        <dbReference type="ARBA" id="ARBA00023192"/>
    </source>
</evidence>
<comment type="catalytic activity">
    <reaction evidence="15">
        <text>hydrogen sulfide + 3 NADP(+) + 3 H2O = sulfite + 3 NADPH + 4 H(+)</text>
        <dbReference type="Rhea" id="RHEA:13801"/>
        <dbReference type="ChEBI" id="CHEBI:15377"/>
        <dbReference type="ChEBI" id="CHEBI:15378"/>
        <dbReference type="ChEBI" id="CHEBI:17359"/>
        <dbReference type="ChEBI" id="CHEBI:29919"/>
        <dbReference type="ChEBI" id="CHEBI:57783"/>
        <dbReference type="ChEBI" id="CHEBI:58349"/>
        <dbReference type="EC" id="1.8.1.2"/>
    </reaction>
</comment>
<keyword evidence="7" id="KW-0028">Amino-acid biosynthesis</keyword>
<dbReference type="EC" id="1.8.1.2" evidence="5"/>
<evidence type="ECO:0000313" key="21">
    <source>
        <dbReference type="Proteomes" id="UP000628448"/>
    </source>
</evidence>
<keyword evidence="6" id="KW-0004">4Fe-4S</keyword>
<evidence type="ECO:0000256" key="5">
    <source>
        <dbReference type="ARBA" id="ARBA00012604"/>
    </source>
</evidence>
<evidence type="ECO:0000256" key="11">
    <source>
        <dbReference type="ARBA" id="ARBA00023002"/>
    </source>
</evidence>
<dbReference type="PRINTS" id="PR00397">
    <property type="entry name" value="SIROHAEM"/>
</dbReference>
<dbReference type="PANTHER" id="PTHR11493:SF47">
    <property type="entry name" value="SULFITE REDUCTASE [NADPH] SUBUNIT BETA"/>
    <property type="match status" value="1"/>
</dbReference>
<dbReference type="InterPro" id="IPR011786">
    <property type="entry name" value="CysI"/>
</dbReference>
<comment type="pathway">
    <text evidence="3">Sulfur metabolism; hydrogen sulfide biosynthesis; hydrogen sulfide from sulfite (NADPH route): step 1/1.</text>
</comment>
<evidence type="ECO:0000256" key="12">
    <source>
        <dbReference type="ARBA" id="ARBA00023004"/>
    </source>
</evidence>
<dbReference type="GO" id="GO:0050311">
    <property type="term" value="F:sulfite reductase (ferredoxin) activity"/>
    <property type="evidence" value="ECO:0007669"/>
    <property type="project" value="TreeGrafter"/>
</dbReference>
<evidence type="ECO:0000256" key="9">
    <source>
        <dbReference type="ARBA" id="ARBA00022723"/>
    </source>
</evidence>
<dbReference type="GO" id="GO:0009337">
    <property type="term" value="C:sulfite reductase complex (NADPH)"/>
    <property type="evidence" value="ECO:0007669"/>
    <property type="project" value="InterPro"/>
</dbReference>
<evidence type="ECO:0000259" key="19">
    <source>
        <dbReference type="Pfam" id="PF03460"/>
    </source>
</evidence>
<dbReference type="InterPro" id="IPR006067">
    <property type="entry name" value="NO2/SO3_Rdtase_4Fe4S_dom"/>
</dbReference>
<dbReference type="NCBIfam" id="TIGR02041">
    <property type="entry name" value="CysI"/>
    <property type="match status" value="1"/>
</dbReference>
<evidence type="ECO:0000256" key="10">
    <source>
        <dbReference type="ARBA" id="ARBA00022857"/>
    </source>
</evidence>
<comment type="cofactor">
    <cofactor evidence="2">
        <name>[4Fe-4S] cluster</name>
        <dbReference type="ChEBI" id="CHEBI:49883"/>
    </cofactor>
</comment>
<dbReference type="GO" id="GO:0019344">
    <property type="term" value="P:cysteine biosynthetic process"/>
    <property type="evidence" value="ECO:0007669"/>
    <property type="project" value="UniProtKB-KW"/>
</dbReference>
<keyword evidence="21" id="KW-1185">Reference proteome</keyword>
<evidence type="ECO:0000256" key="17">
    <source>
        <dbReference type="ARBA" id="ARBA00062253"/>
    </source>
</evidence>
<evidence type="ECO:0000256" key="8">
    <source>
        <dbReference type="ARBA" id="ARBA00022617"/>
    </source>
</evidence>
<dbReference type="GO" id="GO:0000103">
    <property type="term" value="P:sulfate assimilation"/>
    <property type="evidence" value="ECO:0007669"/>
    <property type="project" value="UniProtKB-ARBA"/>
</dbReference>
<dbReference type="PROSITE" id="PS00365">
    <property type="entry name" value="NIR_SIR"/>
    <property type="match status" value="1"/>
</dbReference>
<dbReference type="FunFam" id="3.30.413.10:FF:000003">
    <property type="entry name" value="Sulfite reductase [NADPH] hemoprotein beta-component"/>
    <property type="match status" value="1"/>
</dbReference>
<comment type="function">
    <text evidence="16">Component of the sulfite reductase complex that catalyzes the 6-electron reduction of sulfite to sulfide. This is one of several activities required for the biosynthesis of L-cysteine from sulfate.</text>
</comment>
<evidence type="ECO:0000256" key="16">
    <source>
        <dbReference type="ARBA" id="ARBA00057160"/>
    </source>
</evidence>
<dbReference type="AlphaFoldDB" id="A0A931MCE7"/>
<protein>
    <recommendedName>
        <fullName evidence="5">assimilatory sulfite reductase (NADPH)</fullName>
        <ecNumber evidence="5">1.8.1.2</ecNumber>
    </recommendedName>
</protein>
<dbReference type="InterPro" id="IPR005117">
    <property type="entry name" value="NiRdtase/SiRdtase_haem-b_fer"/>
</dbReference>
<evidence type="ECO:0000256" key="1">
    <source>
        <dbReference type="ARBA" id="ARBA00001929"/>
    </source>
</evidence>
<dbReference type="Pfam" id="PF03460">
    <property type="entry name" value="NIR_SIR_ferr"/>
    <property type="match status" value="2"/>
</dbReference>
<feature type="domain" description="Nitrite/sulphite reductase 4Fe-4S" evidence="18">
    <location>
        <begin position="180"/>
        <end position="334"/>
    </location>
</feature>
<evidence type="ECO:0000256" key="15">
    <source>
        <dbReference type="ARBA" id="ARBA00052219"/>
    </source>
</evidence>
<evidence type="ECO:0000256" key="6">
    <source>
        <dbReference type="ARBA" id="ARBA00022485"/>
    </source>
</evidence>
<evidence type="ECO:0000259" key="18">
    <source>
        <dbReference type="Pfam" id="PF01077"/>
    </source>
</evidence>
<dbReference type="GO" id="GO:0020037">
    <property type="term" value="F:heme binding"/>
    <property type="evidence" value="ECO:0007669"/>
    <property type="project" value="InterPro"/>
</dbReference>
<dbReference type="Gene3D" id="3.30.413.10">
    <property type="entry name" value="Sulfite Reductase Hemoprotein, domain 1"/>
    <property type="match status" value="2"/>
</dbReference>
<dbReference type="NCBIfam" id="NF010029">
    <property type="entry name" value="PRK13504.1"/>
    <property type="match status" value="1"/>
</dbReference>
<dbReference type="PANTHER" id="PTHR11493">
    <property type="entry name" value="SULFITE REDUCTASE [NADPH] SUBUNIT BETA-RELATED"/>
    <property type="match status" value="1"/>
</dbReference>
<dbReference type="GO" id="GO:0050661">
    <property type="term" value="F:NADP binding"/>
    <property type="evidence" value="ECO:0007669"/>
    <property type="project" value="InterPro"/>
</dbReference>
<evidence type="ECO:0000256" key="7">
    <source>
        <dbReference type="ARBA" id="ARBA00022605"/>
    </source>
</evidence>
<dbReference type="InterPro" id="IPR045854">
    <property type="entry name" value="NO2/SO3_Rdtase_4Fe4S_sf"/>
</dbReference>
<dbReference type="Proteomes" id="UP000628448">
    <property type="component" value="Unassembled WGS sequence"/>
</dbReference>
<comment type="subunit">
    <text evidence="17">Alpha(8)-beta(8). The alpha component is a flavoprotein, the beta component is a hemoprotein.</text>
</comment>
<evidence type="ECO:0000256" key="2">
    <source>
        <dbReference type="ARBA" id="ARBA00001966"/>
    </source>
</evidence>
<dbReference type="RefSeq" id="WP_196992108.1">
    <property type="nucleotide sequence ID" value="NZ_JADWYR010000002.1"/>
</dbReference>
<comment type="similarity">
    <text evidence="4">Belongs to the nitrite and sulfite reductase 4Fe-4S domain family.</text>
</comment>
<evidence type="ECO:0000256" key="3">
    <source>
        <dbReference type="ARBA" id="ARBA00004774"/>
    </source>
</evidence>
<gene>
    <name evidence="20" type="primary">cysI</name>
    <name evidence="20" type="ORF">I5907_17560</name>
</gene>
<dbReference type="GO" id="GO:0051539">
    <property type="term" value="F:4 iron, 4 sulfur cluster binding"/>
    <property type="evidence" value="ECO:0007669"/>
    <property type="project" value="UniProtKB-KW"/>
</dbReference>
<dbReference type="GO" id="GO:0046872">
    <property type="term" value="F:metal ion binding"/>
    <property type="evidence" value="ECO:0007669"/>
    <property type="project" value="UniProtKB-KW"/>
</dbReference>
<keyword evidence="12" id="KW-0408">Iron</keyword>
<accession>A0A931MCE7</accession>
<organism evidence="20 21">
    <name type="scientific">Panacibacter microcysteis</name>
    <dbReference type="NCBI Taxonomy" id="2793269"/>
    <lineage>
        <taxon>Bacteria</taxon>
        <taxon>Pseudomonadati</taxon>
        <taxon>Bacteroidota</taxon>
        <taxon>Chitinophagia</taxon>
        <taxon>Chitinophagales</taxon>
        <taxon>Chitinophagaceae</taxon>
        <taxon>Panacibacter</taxon>
    </lineage>
</organism>
<keyword evidence="10" id="KW-0521">NADP</keyword>
<dbReference type="Pfam" id="PF01077">
    <property type="entry name" value="NIR_SIR"/>
    <property type="match status" value="1"/>
</dbReference>
<keyword evidence="13" id="KW-0411">Iron-sulfur</keyword>
<comment type="caution">
    <text evidence="20">The sequence shown here is derived from an EMBL/GenBank/DDBJ whole genome shotgun (WGS) entry which is preliminary data.</text>
</comment>
<evidence type="ECO:0000256" key="4">
    <source>
        <dbReference type="ARBA" id="ARBA00010429"/>
    </source>
</evidence>
<dbReference type="InterPro" id="IPR045169">
    <property type="entry name" value="NO2/SO3_Rdtase_4Fe4S_prot"/>
</dbReference>
<dbReference type="GO" id="GO:0004783">
    <property type="term" value="F:sulfite reductase (NADPH) activity"/>
    <property type="evidence" value="ECO:0007669"/>
    <property type="project" value="UniProtKB-EC"/>
</dbReference>
<keyword evidence="14" id="KW-0198">Cysteine biosynthesis</keyword>
<comment type="cofactor">
    <cofactor evidence="1">
        <name>siroheme</name>
        <dbReference type="ChEBI" id="CHEBI:60052"/>
    </cofactor>
</comment>
<keyword evidence="8" id="KW-0349">Heme</keyword>
<feature type="domain" description="Nitrite/Sulfite reductase ferredoxin-like" evidence="19">
    <location>
        <begin position="354"/>
        <end position="420"/>
    </location>
</feature>
<dbReference type="SUPFAM" id="SSF56014">
    <property type="entry name" value="Nitrite and sulphite reductase 4Fe-4S domain-like"/>
    <property type="match status" value="2"/>
</dbReference>
<evidence type="ECO:0000313" key="20">
    <source>
        <dbReference type="EMBL" id="MBG9378050.1"/>
    </source>
</evidence>
<feature type="domain" description="Nitrite/Sulfite reductase ferredoxin-like" evidence="19">
    <location>
        <begin position="85"/>
        <end position="141"/>
    </location>
</feature>
<dbReference type="EMBL" id="JADWYR010000002">
    <property type="protein sequence ID" value="MBG9378050.1"/>
    <property type="molecule type" value="Genomic_DNA"/>
</dbReference>
<dbReference type="SUPFAM" id="SSF55124">
    <property type="entry name" value="Nitrite/Sulfite reductase N-terminal domain-like"/>
    <property type="match status" value="2"/>
</dbReference>
<keyword evidence="11 20" id="KW-0560">Oxidoreductase</keyword>
<keyword evidence="9" id="KW-0479">Metal-binding</keyword>
<proteinExistence type="inferred from homology"/>
<dbReference type="InterPro" id="IPR036136">
    <property type="entry name" value="Nit/Sulf_reduc_fer-like_dom_sf"/>
</dbReference>
<reference evidence="20" key="1">
    <citation type="submission" date="2020-11" db="EMBL/GenBank/DDBJ databases">
        <title>Bacterial whole genome sequence for Panacibacter sp. DH6.</title>
        <authorList>
            <person name="Le V."/>
            <person name="Ko S."/>
            <person name="Ahn C.-Y."/>
            <person name="Oh H.-M."/>
        </authorList>
    </citation>
    <scope>NUCLEOTIDE SEQUENCE</scope>
    <source>
        <strain evidence="20">DH6</strain>
    </source>
</reference>
<evidence type="ECO:0000256" key="13">
    <source>
        <dbReference type="ARBA" id="ARBA00023014"/>
    </source>
</evidence>